<dbReference type="SUPFAM" id="SSF89447">
    <property type="entry name" value="AbrB/MazE/MraZ-like"/>
    <property type="match status" value="1"/>
</dbReference>
<feature type="transmembrane region" description="Helical" evidence="2">
    <location>
        <begin position="167"/>
        <end position="189"/>
    </location>
</feature>
<evidence type="ECO:0000313" key="5">
    <source>
        <dbReference type="Proteomes" id="UP000030647"/>
    </source>
</evidence>
<dbReference type="STRING" id="1231336.L248_2171"/>
<proteinExistence type="predicted"/>
<keyword evidence="2" id="KW-0472">Membrane</keyword>
<accession>U4TGE0</accession>
<protein>
    <recommendedName>
        <fullName evidence="3">SpoVT-AbrB domain-containing protein</fullName>
    </recommendedName>
</protein>
<dbReference type="Gene3D" id="2.10.260.10">
    <property type="match status" value="1"/>
</dbReference>
<feature type="transmembrane region" description="Helical" evidence="2">
    <location>
        <begin position="91"/>
        <end position="114"/>
    </location>
</feature>
<dbReference type="InterPro" id="IPR007159">
    <property type="entry name" value="SpoVT-AbrB_dom"/>
</dbReference>
<dbReference type="Proteomes" id="UP000030647">
    <property type="component" value="Unassembled WGS sequence"/>
</dbReference>
<evidence type="ECO:0000259" key="3">
    <source>
        <dbReference type="Pfam" id="PF04014"/>
    </source>
</evidence>
<feature type="transmembrane region" description="Helical" evidence="2">
    <location>
        <begin position="196"/>
        <end position="215"/>
    </location>
</feature>
<name>U4TGE0_9LACO</name>
<evidence type="ECO:0000313" key="4">
    <source>
        <dbReference type="EMBL" id="ERL63811.1"/>
    </source>
</evidence>
<evidence type="ECO:0000256" key="2">
    <source>
        <dbReference type="SAM" id="Phobius"/>
    </source>
</evidence>
<dbReference type="AlphaFoldDB" id="U4TGE0"/>
<keyword evidence="5" id="KW-1185">Reference proteome</keyword>
<feature type="domain" description="SpoVT-AbrB" evidence="3">
    <location>
        <begin position="16"/>
        <end position="46"/>
    </location>
</feature>
<dbReference type="Pfam" id="PF04014">
    <property type="entry name" value="MazE_antitoxin"/>
    <property type="match status" value="1"/>
</dbReference>
<feature type="transmembrane region" description="Helical" evidence="2">
    <location>
        <begin position="356"/>
        <end position="377"/>
    </location>
</feature>
<reference evidence="5" key="1">
    <citation type="journal article" date="2013" name="Genome Announc.">
        <title>Whole-Genome Sequencing of Lactobacillus shenzhenensis Strain LY-73T.</title>
        <authorList>
            <person name="Lin Z."/>
            <person name="Liu Z."/>
            <person name="Yang R."/>
            <person name="Zou Y."/>
            <person name="Wan D."/>
            <person name="Chen J."/>
            <person name="Guo M."/>
            <person name="Zhao J."/>
            <person name="Fang C."/>
            <person name="Yang R."/>
            <person name="Liu F."/>
        </authorList>
    </citation>
    <scope>NUCLEOTIDE SEQUENCE [LARGE SCALE GENOMIC DNA]</scope>
    <source>
        <strain evidence="5">LY-73</strain>
    </source>
</reference>
<keyword evidence="2" id="KW-1133">Transmembrane helix</keyword>
<feature type="transmembrane region" description="Helical" evidence="2">
    <location>
        <begin position="61"/>
        <end position="79"/>
    </location>
</feature>
<keyword evidence="2" id="KW-0812">Transmembrane</keyword>
<dbReference type="InterPro" id="IPR037914">
    <property type="entry name" value="SpoVT-AbrB_sf"/>
</dbReference>
<feature type="transmembrane region" description="Helical" evidence="2">
    <location>
        <begin position="273"/>
        <end position="293"/>
    </location>
</feature>
<dbReference type="eggNOG" id="ENOG5032UTZ">
    <property type="taxonomic scope" value="Bacteria"/>
</dbReference>
<dbReference type="HOGENOM" id="CLU_058980_0_0_9"/>
<sequence>MQMAEENAPQRHNLKVTIPHQIVDELGLKSGDDVKIHITDNNVVIESDNNASERQEIKIRWFVLPALIATIIFLTFALVRQRDLIPLTGSLSISTAVIILGVVSGIISFTTFYIRNHKEDRNRALKGLYWRNFPVILISFTIILALTLIAIFWFMGILFKGAAFDPYTAGALFALFTMTINYFMIYAALHINSEMMVRLLILVIVGGVLASMITNSDNHWWETNLSFLGTQHANYSWQFNLTLMVSALLMVGLIDYLFVWLHRKYPHDLGLNTLRVLLTVMAFSLFGVGAFANNGKGLLHLLHDIAAWGLVAVLGVTVILIRWLLPKGSRQFQVISDIIVGLLLIDFILFKYVGYFSLTAFQLVAFDLAFSWILLLLGSLRRLSHRDDLTMTVVLQEEGTADAKGASAGEQASEPPVDDAAASTTEKPAGPESKL</sequence>
<feature type="transmembrane region" description="Helical" evidence="2">
    <location>
        <begin position="135"/>
        <end position="155"/>
    </location>
</feature>
<feature type="transmembrane region" description="Helical" evidence="2">
    <location>
        <begin position="332"/>
        <end position="350"/>
    </location>
</feature>
<gene>
    <name evidence="4" type="ORF">L248_2171</name>
</gene>
<evidence type="ECO:0000256" key="1">
    <source>
        <dbReference type="SAM" id="MobiDB-lite"/>
    </source>
</evidence>
<organism evidence="4 5">
    <name type="scientific">Schleiferilactobacillus shenzhenensis LY-73</name>
    <dbReference type="NCBI Taxonomy" id="1231336"/>
    <lineage>
        <taxon>Bacteria</taxon>
        <taxon>Bacillati</taxon>
        <taxon>Bacillota</taxon>
        <taxon>Bacilli</taxon>
        <taxon>Lactobacillales</taxon>
        <taxon>Lactobacillaceae</taxon>
        <taxon>Schleiferilactobacillus</taxon>
    </lineage>
</organism>
<dbReference type="EMBL" id="KI271613">
    <property type="protein sequence ID" value="ERL63811.1"/>
    <property type="molecule type" value="Genomic_DNA"/>
</dbReference>
<dbReference type="GO" id="GO:0003677">
    <property type="term" value="F:DNA binding"/>
    <property type="evidence" value="ECO:0007669"/>
    <property type="project" value="InterPro"/>
</dbReference>
<feature type="region of interest" description="Disordered" evidence="1">
    <location>
        <begin position="400"/>
        <end position="435"/>
    </location>
</feature>
<feature type="transmembrane region" description="Helical" evidence="2">
    <location>
        <begin position="235"/>
        <end position="261"/>
    </location>
</feature>
<feature type="transmembrane region" description="Helical" evidence="2">
    <location>
        <begin position="305"/>
        <end position="325"/>
    </location>
</feature>